<feature type="region of interest" description="Disordered" evidence="21">
    <location>
        <begin position="194"/>
        <end position="215"/>
    </location>
</feature>
<dbReference type="InterPro" id="IPR023211">
    <property type="entry name" value="DNA_pol_palm_dom_sf"/>
</dbReference>
<evidence type="ECO:0000259" key="25">
    <source>
        <dbReference type="Pfam" id="PF24055"/>
    </source>
</evidence>
<evidence type="ECO:0000259" key="26">
    <source>
        <dbReference type="Pfam" id="PF24065"/>
    </source>
</evidence>
<dbReference type="GO" id="GO:0042276">
    <property type="term" value="P:error-prone translesion synthesis"/>
    <property type="evidence" value="ECO:0007669"/>
    <property type="project" value="TreeGrafter"/>
</dbReference>
<evidence type="ECO:0000313" key="28">
    <source>
        <dbReference type="Proteomes" id="UP000305948"/>
    </source>
</evidence>
<feature type="region of interest" description="Disordered" evidence="21">
    <location>
        <begin position="275"/>
        <end position="297"/>
    </location>
</feature>
<dbReference type="Gene3D" id="3.30.342.10">
    <property type="entry name" value="DNA Polymerase, chain B, domain 1"/>
    <property type="match status" value="1"/>
</dbReference>
<keyword evidence="10 20" id="KW-0863">Zinc-finger</keyword>
<evidence type="ECO:0000256" key="21">
    <source>
        <dbReference type="SAM" id="MobiDB-lite"/>
    </source>
</evidence>
<dbReference type="Gene3D" id="3.30.420.10">
    <property type="entry name" value="Ribonuclease H-like superfamily/Ribonuclease H"/>
    <property type="match status" value="1"/>
</dbReference>
<dbReference type="SUPFAM" id="SSF56672">
    <property type="entry name" value="DNA/RNA polymerases"/>
    <property type="match status" value="1"/>
</dbReference>
<keyword evidence="8 20" id="KW-0479">Metal-binding</keyword>
<dbReference type="STRING" id="5364.A0A5C3NHA8"/>
<feature type="compositionally biased region" description="Polar residues" evidence="21">
    <location>
        <begin position="523"/>
        <end position="534"/>
    </location>
</feature>
<dbReference type="PANTHER" id="PTHR45812:SF1">
    <property type="entry name" value="DNA POLYMERASE ZETA CATALYTIC SUBUNIT"/>
    <property type="match status" value="1"/>
</dbReference>
<dbReference type="InterPro" id="IPR025687">
    <property type="entry name" value="Znf-C4pol"/>
</dbReference>
<dbReference type="CDD" id="cd05778">
    <property type="entry name" value="DNA_polB_zeta_exo"/>
    <property type="match status" value="1"/>
</dbReference>
<evidence type="ECO:0000259" key="23">
    <source>
        <dbReference type="Pfam" id="PF03104"/>
    </source>
</evidence>
<dbReference type="InterPro" id="IPR006172">
    <property type="entry name" value="DNA-dir_DNA_pol_B"/>
</dbReference>
<evidence type="ECO:0000313" key="27">
    <source>
        <dbReference type="EMBL" id="TFK57299.1"/>
    </source>
</evidence>
<dbReference type="GO" id="GO:0003677">
    <property type="term" value="F:DNA binding"/>
    <property type="evidence" value="ECO:0007669"/>
    <property type="project" value="UniProtKB-KW"/>
</dbReference>
<dbReference type="Gene3D" id="1.10.132.60">
    <property type="entry name" value="DNA polymerase family B, C-terminal domain"/>
    <property type="match status" value="1"/>
</dbReference>
<dbReference type="GO" id="GO:0000166">
    <property type="term" value="F:nucleotide binding"/>
    <property type="evidence" value="ECO:0007669"/>
    <property type="project" value="InterPro"/>
</dbReference>
<evidence type="ECO:0000256" key="18">
    <source>
        <dbReference type="ARBA" id="ARBA00049244"/>
    </source>
</evidence>
<feature type="domain" description="C4-type zinc-finger of DNA polymerase delta" evidence="24">
    <location>
        <begin position="1576"/>
        <end position="1645"/>
    </location>
</feature>
<keyword evidence="4 20" id="KW-0004">4Fe-4S</keyword>
<evidence type="ECO:0000259" key="22">
    <source>
        <dbReference type="Pfam" id="PF00136"/>
    </source>
</evidence>
<keyword evidence="15 20" id="KW-0238">DNA-binding</keyword>
<feature type="compositionally biased region" description="Low complexity" evidence="21">
    <location>
        <begin position="666"/>
        <end position="676"/>
    </location>
</feature>
<organism evidence="27 28">
    <name type="scientific">Heliocybe sulcata</name>
    <dbReference type="NCBI Taxonomy" id="5364"/>
    <lineage>
        <taxon>Eukaryota</taxon>
        <taxon>Fungi</taxon>
        <taxon>Dikarya</taxon>
        <taxon>Basidiomycota</taxon>
        <taxon>Agaricomycotina</taxon>
        <taxon>Agaricomycetes</taxon>
        <taxon>Gloeophyllales</taxon>
        <taxon>Gloeophyllaceae</taxon>
        <taxon>Heliocybe</taxon>
    </lineage>
</organism>
<dbReference type="GO" id="GO:0006260">
    <property type="term" value="P:DNA replication"/>
    <property type="evidence" value="ECO:0007669"/>
    <property type="project" value="UniProtKB-KW"/>
</dbReference>
<keyword evidence="12 20" id="KW-0239">DNA-directed DNA polymerase</keyword>
<reference evidence="27 28" key="1">
    <citation type="journal article" date="2019" name="Nat. Ecol. Evol.">
        <title>Megaphylogeny resolves global patterns of mushroom evolution.</title>
        <authorList>
            <person name="Varga T."/>
            <person name="Krizsan K."/>
            <person name="Foldi C."/>
            <person name="Dima B."/>
            <person name="Sanchez-Garcia M."/>
            <person name="Sanchez-Ramirez S."/>
            <person name="Szollosi G.J."/>
            <person name="Szarkandi J.G."/>
            <person name="Papp V."/>
            <person name="Albert L."/>
            <person name="Andreopoulos W."/>
            <person name="Angelini C."/>
            <person name="Antonin V."/>
            <person name="Barry K.W."/>
            <person name="Bougher N.L."/>
            <person name="Buchanan P."/>
            <person name="Buyck B."/>
            <person name="Bense V."/>
            <person name="Catcheside P."/>
            <person name="Chovatia M."/>
            <person name="Cooper J."/>
            <person name="Damon W."/>
            <person name="Desjardin D."/>
            <person name="Finy P."/>
            <person name="Geml J."/>
            <person name="Haridas S."/>
            <person name="Hughes K."/>
            <person name="Justo A."/>
            <person name="Karasinski D."/>
            <person name="Kautmanova I."/>
            <person name="Kiss B."/>
            <person name="Kocsube S."/>
            <person name="Kotiranta H."/>
            <person name="LaButti K.M."/>
            <person name="Lechner B.E."/>
            <person name="Liimatainen K."/>
            <person name="Lipzen A."/>
            <person name="Lukacs Z."/>
            <person name="Mihaltcheva S."/>
            <person name="Morgado L.N."/>
            <person name="Niskanen T."/>
            <person name="Noordeloos M.E."/>
            <person name="Ohm R.A."/>
            <person name="Ortiz-Santana B."/>
            <person name="Ovrebo C."/>
            <person name="Racz N."/>
            <person name="Riley R."/>
            <person name="Savchenko A."/>
            <person name="Shiryaev A."/>
            <person name="Soop K."/>
            <person name="Spirin V."/>
            <person name="Szebenyi C."/>
            <person name="Tomsovsky M."/>
            <person name="Tulloss R.E."/>
            <person name="Uehling J."/>
            <person name="Grigoriev I.V."/>
            <person name="Vagvolgyi C."/>
            <person name="Papp T."/>
            <person name="Martin F.M."/>
            <person name="Miettinen O."/>
            <person name="Hibbett D.S."/>
            <person name="Nagy L.G."/>
        </authorList>
    </citation>
    <scope>NUCLEOTIDE SEQUENCE [LARGE SCALE GENOMIC DNA]</scope>
    <source>
        <strain evidence="27 28">OMC1185</strain>
    </source>
</reference>
<dbReference type="GO" id="GO:0005634">
    <property type="term" value="C:nucleus"/>
    <property type="evidence" value="ECO:0007669"/>
    <property type="project" value="UniProtKB-SubCell"/>
</dbReference>
<evidence type="ECO:0000256" key="17">
    <source>
        <dbReference type="ARBA" id="ARBA00023242"/>
    </source>
</evidence>
<dbReference type="InterPro" id="IPR042087">
    <property type="entry name" value="DNA_pol_B_thumb"/>
</dbReference>
<dbReference type="EMBL" id="ML213503">
    <property type="protein sequence ID" value="TFK57299.1"/>
    <property type="molecule type" value="Genomic_DNA"/>
</dbReference>
<evidence type="ECO:0000256" key="15">
    <source>
        <dbReference type="ARBA" id="ARBA00023125"/>
    </source>
</evidence>
<feature type="region of interest" description="Disordered" evidence="21">
    <location>
        <begin position="357"/>
        <end position="397"/>
    </location>
</feature>
<dbReference type="PROSITE" id="PS00116">
    <property type="entry name" value="DNA_POLYMERASE_B"/>
    <property type="match status" value="1"/>
</dbReference>
<accession>A0A5C3NHA8</accession>
<dbReference type="Pfam" id="PF24055">
    <property type="entry name" value="POL3_N"/>
    <property type="match status" value="1"/>
</dbReference>
<keyword evidence="11 20" id="KW-0862">Zinc</keyword>
<evidence type="ECO:0000256" key="8">
    <source>
        <dbReference type="ARBA" id="ARBA00022723"/>
    </source>
</evidence>
<dbReference type="EC" id="2.7.7.7" evidence="20"/>
<comment type="similarity">
    <text evidence="3 20">Belongs to the DNA polymerase type-B family.</text>
</comment>
<dbReference type="PRINTS" id="PR00106">
    <property type="entry name" value="DNAPOLB"/>
</dbReference>
<dbReference type="InterPro" id="IPR006133">
    <property type="entry name" value="DNA-dir_DNA_pol_B_exonuc"/>
</dbReference>
<dbReference type="Pfam" id="PF03104">
    <property type="entry name" value="DNA_pol_B_exo1"/>
    <property type="match status" value="1"/>
</dbReference>
<feature type="domain" description="DNA polymerase zeta catalytic subunit N-terminal" evidence="26">
    <location>
        <begin position="13"/>
        <end position="58"/>
    </location>
</feature>
<evidence type="ECO:0000256" key="7">
    <source>
        <dbReference type="ARBA" id="ARBA00022705"/>
    </source>
</evidence>
<feature type="domain" description="DNA polymerase delta/zeta catalytic subunit N-terminal" evidence="25">
    <location>
        <begin position="59"/>
        <end position="140"/>
    </location>
</feature>
<dbReference type="InterPro" id="IPR036397">
    <property type="entry name" value="RNaseH_sf"/>
</dbReference>
<dbReference type="InterPro" id="IPR017964">
    <property type="entry name" value="DNA-dir_DNA_pol_B_CS"/>
</dbReference>
<sequence>MKAIASEKGEPSLRVRINHIDYTLAQPGVLDNTNLPRVPVLRIYGDTSLGRKACLHVHQVYPYFFVEYHGKLNPDSVHRYIARLSISLNHAIAISMKRNPHSSNSQSVRAIVLVKGVHFYGFHHGYSPFLKIHIADPSFVNRAVTILQSGTVMQTSFRVFESHLSYVLQFLCDFGLYGCGWIDLNEAWCRNKAGSDNDDDEDGREDEDLSFPRSPYFRQSRMPLEFDVAAHQILNRHALASRNIHHELQIPAPPLPPEPLVISVRELWEDERRRRAAKGLPPTPSLPFDPSESSRDRGAGWIAEARWWDEIRRRIEKERDKEAKPKEQDWSRWIMTTFESIEALWEPQYRTWRPQKLEKSAANDDTDRSNQQADETMNPFGSVAHSQSSMSDAEPEIEVDEMRLSSQDIHLLEDQESAEWIHNQDKQADVSSEEDPAYDAAEEDQEQAATEDGPLVEDVGVPEGDTESLPAIPTEFPKTPTKRSGKRREGFQSAWRKLTGLSNSQTETPRPPDIFTPGKSRRSQSQSCYPSQGMQAEVLEGPQTNTSAPEDDTYPGSGATSSANEDMIYDGDDNPFLVEEPKPEQSNSTSDHATLVGLGFGDHNQLHPTRIDPSHHLDWQSGPTSPGAPLSDDYRSDGRPAKRQKVIHKEDPDFSREGIHSSSYALSPRRISSSPLRRSDGTFSQFSTIATKTRAYVYSRPPPSTSMLMFSLDDYRIPAKIYRNPYYSKEDDVPEHAREYAGLVYHLKGGDGLGDLEEWHSESSSERPIALNSGIVKTDRTRVDGWEYAGCPPSHREVQKWLNQKSRECSGGVGKNGGMLTEDLSKSSKYVSKAPEPRRRETQNLTVLSLEVLALSRGELVPDPDVDEIVAAFYAFQDSDHPDLSRRGIIAVESDRLCSNRIRDIPMHIVANELDLLNEVIDQVSEFDPDILIGWEVQAMSWGYLNVRGCTYGLDVTELLSRAPARRLGGGNHQWGLRTTSTFSVVGRHVLNLWRVMRSEYNLTIYTFENVAFDVLQKRVPCYSSRVLTSWLKSNVPSHTAHALRHISSRTQLNLEILDRADFVTKTAEFARIFGVDFFSVISRGSQFKVESFMFRIAKPESFVLLSPSKQDVGKQNAAECMPLIMEPLSAFYNSPLVVLDFQSLYPSIMIAYNYCYSTCLGRVTEFKGRNKFGVSELHIQPGLLDTLKDRIHVAPNGIMYVKPEVRKGLLGRMLTELLETRVMVKQAMKSSKDDKVLRRVLDARQLGLKYIATVTYGYTSATYSGRMPAVEIADSIVQSGRETLEKAIRLIDATSKWGAKVVYGDTDSLFIYLKGKTKDQAFRIGHDIADTVTRMNPAPVKLKFEKVYLPCVLMAKKRYVGYKYENPDELQPSFDAKGIETVRRDGIPAQRKMTEDCLRLLFETQDLSKVKEYCYRFWSDILENRVSLQDFIFATEVKMGTYSDKVPPPPGVTVAARRMMEDEANEPQYGERIRYVIVKGSPHSRLVDRAVAPEELLDQRNKRMDASYYINRVLIPPLERIFNLVGADVRGWYEEMPKAIKVDPMDPLMLSPKKKKQDVALNRLKIEEHFQPSECLACGATAPTGLCEDCVKDPQPTLTSLLSQMSVAETRLKQAHEVCVSCSLSPQGEPIQCQSLDCSWLYERKTAEEKAEAATILGDYIEEIENLQLQDQDPPHP</sequence>
<evidence type="ECO:0000256" key="1">
    <source>
        <dbReference type="ARBA" id="ARBA00001966"/>
    </source>
</evidence>
<name>A0A5C3NHA8_9AGAM</name>
<dbReference type="InterPro" id="IPR012337">
    <property type="entry name" value="RNaseH-like_sf"/>
</dbReference>
<evidence type="ECO:0000256" key="14">
    <source>
        <dbReference type="ARBA" id="ARBA00023014"/>
    </source>
</evidence>
<dbReference type="SMART" id="SM00486">
    <property type="entry name" value="POLBc"/>
    <property type="match status" value="1"/>
</dbReference>
<proteinExistence type="inferred from homology"/>
<evidence type="ECO:0000256" key="11">
    <source>
        <dbReference type="ARBA" id="ARBA00022833"/>
    </source>
</evidence>
<evidence type="ECO:0000256" key="6">
    <source>
        <dbReference type="ARBA" id="ARBA00022695"/>
    </source>
</evidence>
<comment type="catalytic activity">
    <reaction evidence="18 20">
        <text>DNA(n) + a 2'-deoxyribonucleoside 5'-triphosphate = DNA(n+1) + diphosphate</text>
        <dbReference type="Rhea" id="RHEA:22508"/>
        <dbReference type="Rhea" id="RHEA-COMP:17339"/>
        <dbReference type="Rhea" id="RHEA-COMP:17340"/>
        <dbReference type="ChEBI" id="CHEBI:33019"/>
        <dbReference type="ChEBI" id="CHEBI:61560"/>
        <dbReference type="ChEBI" id="CHEBI:173112"/>
        <dbReference type="EC" id="2.7.7.7"/>
    </reaction>
</comment>
<dbReference type="Gene3D" id="1.10.287.690">
    <property type="entry name" value="Helix hairpin bin"/>
    <property type="match status" value="1"/>
</dbReference>
<keyword evidence="7 20" id="KW-0235">DNA replication</keyword>
<keyword evidence="9" id="KW-0227">DNA damage</keyword>
<feature type="compositionally biased region" description="Acidic residues" evidence="21">
    <location>
        <begin position="431"/>
        <end position="446"/>
    </location>
</feature>
<dbReference type="FunFam" id="1.10.132.60:FF:000007">
    <property type="entry name" value="DNA polymerase"/>
    <property type="match status" value="1"/>
</dbReference>
<feature type="compositionally biased region" description="Acidic residues" evidence="21">
    <location>
        <begin position="196"/>
        <end position="209"/>
    </location>
</feature>
<dbReference type="FunFam" id="1.10.287.690:FF:000002">
    <property type="entry name" value="DNA polymerase zeta"/>
    <property type="match status" value="1"/>
</dbReference>
<keyword evidence="6 20" id="KW-0548">Nucleotidyltransferase</keyword>
<evidence type="ECO:0000256" key="5">
    <source>
        <dbReference type="ARBA" id="ARBA00022679"/>
    </source>
</evidence>
<dbReference type="InterPro" id="IPR030559">
    <property type="entry name" value="PolZ_Rev3"/>
</dbReference>
<dbReference type="SUPFAM" id="SSF53098">
    <property type="entry name" value="Ribonuclease H-like"/>
    <property type="match status" value="1"/>
</dbReference>
<keyword evidence="16" id="KW-0234">DNA repair</keyword>
<evidence type="ECO:0000256" key="2">
    <source>
        <dbReference type="ARBA" id="ARBA00004123"/>
    </source>
</evidence>
<evidence type="ECO:0000256" key="4">
    <source>
        <dbReference type="ARBA" id="ARBA00022485"/>
    </source>
</evidence>
<dbReference type="GO" id="GO:0000724">
    <property type="term" value="P:double-strand break repair via homologous recombination"/>
    <property type="evidence" value="ECO:0007669"/>
    <property type="project" value="TreeGrafter"/>
</dbReference>
<feature type="domain" description="DNA-directed DNA polymerase family B multifunctional" evidence="22">
    <location>
        <begin position="1078"/>
        <end position="1524"/>
    </location>
</feature>
<comment type="subcellular location">
    <subcellularLocation>
        <location evidence="2 20">Nucleus</location>
    </subcellularLocation>
</comment>
<evidence type="ECO:0000259" key="24">
    <source>
        <dbReference type="Pfam" id="PF14260"/>
    </source>
</evidence>
<evidence type="ECO:0000256" key="10">
    <source>
        <dbReference type="ARBA" id="ARBA00022771"/>
    </source>
</evidence>
<feature type="domain" description="DNA-directed DNA polymerase family B exonuclease" evidence="23">
    <location>
        <begin position="830"/>
        <end position="1011"/>
    </location>
</feature>
<gene>
    <name evidence="27" type="ORF">OE88DRAFT_1671186</name>
</gene>
<comment type="cofactor">
    <cofactor evidence="1 20">
        <name>[4Fe-4S] cluster</name>
        <dbReference type="ChEBI" id="CHEBI:49883"/>
    </cofactor>
</comment>
<dbReference type="Gene3D" id="3.90.1600.10">
    <property type="entry name" value="Palm domain of DNA polymerase"/>
    <property type="match status" value="1"/>
</dbReference>
<feature type="compositionally biased region" description="Basic and acidic residues" evidence="21">
    <location>
        <begin position="609"/>
        <end position="618"/>
    </location>
</feature>
<dbReference type="InterPro" id="IPR043502">
    <property type="entry name" value="DNA/RNA_pol_sf"/>
</dbReference>
<dbReference type="OrthoDB" id="2414538at2759"/>
<protein>
    <recommendedName>
        <fullName evidence="20">DNA polymerase</fullName>
        <ecNumber evidence="20">2.7.7.7</ecNumber>
    </recommendedName>
</protein>
<dbReference type="PANTHER" id="PTHR45812">
    <property type="entry name" value="DNA POLYMERASE ZETA CATALYTIC SUBUNIT"/>
    <property type="match status" value="1"/>
</dbReference>
<dbReference type="Pfam" id="PF24065">
    <property type="entry name" value="REV3_N"/>
    <property type="match status" value="1"/>
</dbReference>
<dbReference type="GO" id="GO:0051539">
    <property type="term" value="F:4 iron, 4 sulfur cluster binding"/>
    <property type="evidence" value="ECO:0007669"/>
    <property type="project" value="UniProtKB-KW"/>
</dbReference>
<keyword evidence="5 20" id="KW-0808">Transferase</keyword>
<evidence type="ECO:0000256" key="20">
    <source>
        <dbReference type="RuleBase" id="RU000442"/>
    </source>
</evidence>
<feature type="compositionally biased region" description="Basic and acidic residues" evidence="21">
    <location>
        <begin position="357"/>
        <end position="368"/>
    </location>
</feature>
<evidence type="ECO:0000256" key="9">
    <source>
        <dbReference type="ARBA" id="ARBA00022763"/>
    </source>
</evidence>
<keyword evidence="14 20" id="KW-0411">Iron-sulfur</keyword>
<dbReference type="GO" id="GO:0008270">
    <property type="term" value="F:zinc ion binding"/>
    <property type="evidence" value="ECO:0007669"/>
    <property type="project" value="UniProtKB-KW"/>
</dbReference>
<evidence type="ECO:0000256" key="3">
    <source>
        <dbReference type="ARBA" id="ARBA00005755"/>
    </source>
</evidence>
<keyword evidence="17 20" id="KW-0539">Nucleus</keyword>
<dbReference type="InterPro" id="IPR006134">
    <property type="entry name" value="DNA-dir_DNA_pol_B_multi_dom"/>
</dbReference>
<dbReference type="GO" id="GO:0016035">
    <property type="term" value="C:zeta DNA polymerase complex"/>
    <property type="evidence" value="ECO:0007669"/>
    <property type="project" value="InterPro"/>
</dbReference>
<feature type="region of interest" description="Disordered" evidence="21">
    <location>
        <begin position="421"/>
        <end position="678"/>
    </location>
</feature>
<dbReference type="GO" id="GO:0003887">
    <property type="term" value="F:DNA-directed DNA polymerase activity"/>
    <property type="evidence" value="ECO:0007669"/>
    <property type="project" value="UniProtKB-KW"/>
</dbReference>
<dbReference type="CDD" id="cd05534">
    <property type="entry name" value="POLBc_zeta"/>
    <property type="match status" value="1"/>
</dbReference>
<keyword evidence="13 20" id="KW-0408">Iron</keyword>
<dbReference type="InterPro" id="IPR056447">
    <property type="entry name" value="REV3_N"/>
</dbReference>
<dbReference type="Pfam" id="PF00136">
    <property type="entry name" value="DNA_pol_B"/>
    <property type="match status" value="1"/>
</dbReference>
<evidence type="ECO:0000256" key="13">
    <source>
        <dbReference type="ARBA" id="ARBA00023004"/>
    </source>
</evidence>
<dbReference type="InterPro" id="IPR056435">
    <property type="entry name" value="DPOD/Z_N"/>
</dbReference>
<evidence type="ECO:0000256" key="19">
    <source>
        <dbReference type="ARBA" id="ARBA00066055"/>
    </source>
</evidence>
<dbReference type="Proteomes" id="UP000305948">
    <property type="component" value="Unassembled WGS sequence"/>
</dbReference>
<evidence type="ECO:0000256" key="16">
    <source>
        <dbReference type="ARBA" id="ARBA00023204"/>
    </source>
</evidence>
<dbReference type="FunFam" id="3.30.420.10:FF:000024">
    <property type="entry name" value="DNA polymerase zeta catalytic subunit"/>
    <property type="match status" value="1"/>
</dbReference>
<feature type="compositionally biased region" description="Basic and acidic residues" evidence="21">
    <location>
        <begin position="647"/>
        <end position="659"/>
    </location>
</feature>
<keyword evidence="28" id="KW-1185">Reference proteome</keyword>
<evidence type="ECO:0000256" key="12">
    <source>
        <dbReference type="ARBA" id="ARBA00022932"/>
    </source>
</evidence>
<dbReference type="Pfam" id="PF14260">
    <property type="entry name" value="zf-C4pol"/>
    <property type="match status" value="1"/>
</dbReference>
<comment type="subunit">
    <text evidence="19">Forms DNA polymerase zeta with REV7.</text>
</comment>